<dbReference type="InterPro" id="IPR004183">
    <property type="entry name" value="Xdiol_dOase_suB"/>
</dbReference>
<dbReference type="EMBL" id="PFWS01000006">
    <property type="protein sequence ID" value="PJA47666.1"/>
    <property type="molecule type" value="Genomic_DNA"/>
</dbReference>
<evidence type="ECO:0000259" key="2">
    <source>
        <dbReference type="Pfam" id="PF02900"/>
    </source>
</evidence>
<dbReference type="PANTHER" id="PTHR30096:SF0">
    <property type="entry name" value="4,5-DOPA DIOXYGENASE EXTRADIOL-LIKE PROTEIN"/>
    <property type="match status" value="1"/>
</dbReference>
<name>A0A2M7XIA9_9BACT</name>
<feature type="domain" description="Extradiol ring-cleavage dioxygenase class III enzyme subunit B" evidence="2">
    <location>
        <begin position="6"/>
        <end position="216"/>
    </location>
</feature>
<dbReference type="Pfam" id="PF02900">
    <property type="entry name" value="LigB"/>
    <property type="match status" value="1"/>
</dbReference>
<feature type="non-terminal residue" evidence="3">
    <location>
        <position position="1"/>
    </location>
</feature>
<dbReference type="Gene3D" id="3.40.830.10">
    <property type="entry name" value="LigB-like"/>
    <property type="match status" value="1"/>
</dbReference>
<evidence type="ECO:0000313" key="4">
    <source>
        <dbReference type="Proteomes" id="UP000229749"/>
    </source>
</evidence>
<organism evidence="3 4">
    <name type="scientific">Candidatus Uhrbacteria bacterium CG_4_9_14_3_um_filter_36_7</name>
    <dbReference type="NCBI Taxonomy" id="1975033"/>
    <lineage>
        <taxon>Bacteria</taxon>
        <taxon>Candidatus Uhriibacteriota</taxon>
    </lineage>
</organism>
<dbReference type="CDD" id="cd07951">
    <property type="entry name" value="ED_3B_N_AMMECR1"/>
    <property type="match status" value="1"/>
</dbReference>
<gene>
    <name evidence="3" type="ORF">CO172_00515</name>
</gene>
<dbReference type="PANTHER" id="PTHR30096">
    <property type="entry name" value="4,5-DOPA DIOXYGENASE EXTRADIOL-LIKE PROTEIN"/>
    <property type="match status" value="1"/>
</dbReference>
<reference evidence="4" key="1">
    <citation type="submission" date="2017-09" db="EMBL/GenBank/DDBJ databases">
        <title>Depth-based differentiation of microbial function through sediment-hosted aquifers and enrichment of novel symbionts in the deep terrestrial subsurface.</title>
        <authorList>
            <person name="Probst A.J."/>
            <person name="Ladd B."/>
            <person name="Jarett J.K."/>
            <person name="Geller-Mcgrath D.E."/>
            <person name="Sieber C.M.K."/>
            <person name="Emerson J.B."/>
            <person name="Anantharaman K."/>
            <person name="Thomas B.C."/>
            <person name="Malmstrom R."/>
            <person name="Stieglmeier M."/>
            <person name="Klingl A."/>
            <person name="Woyke T."/>
            <person name="Ryan C.M."/>
            <person name="Banfield J.F."/>
        </authorList>
    </citation>
    <scope>NUCLEOTIDE SEQUENCE [LARGE SCALE GENOMIC DNA]</scope>
</reference>
<dbReference type="SUPFAM" id="SSF53213">
    <property type="entry name" value="LigB-like"/>
    <property type="match status" value="1"/>
</dbReference>
<dbReference type="Proteomes" id="UP000229749">
    <property type="component" value="Unassembled WGS sequence"/>
</dbReference>
<dbReference type="AlphaFoldDB" id="A0A2M7XIA9"/>
<proteinExistence type="predicted"/>
<dbReference type="GO" id="GO:0008198">
    <property type="term" value="F:ferrous iron binding"/>
    <property type="evidence" value="ECO:0007669"/>
    <property type="project" value="InterPro"/>
</dbReference>
<comment type="caution">
    <text evidence="3">The sequence shown here is derived from an EMBL/GenBank/DDBJ whole genome shotgun (WGS) entry which is preliminary data.</text>
</comment>
<evidence type="ECO:0000313" key="3">
    <source>
        <dbReference type="EMBL" id="PJA47666.1"/>
    </source>
</evidence>
<sequence>DLYLNHPDVLVIISSHTIAFENSFSMNLHNDYLINFKEFGDLGTTKNFDPDLSLMDQIQRFLRKQNIPFTLNSDFILDYGSAVPLYLLTKQLSVPIIPISYSGLDPKAHFIFGKNLQECLQKTDKRVAVIASGDLSHTLSAKAPAGFHADGKIFDEAIRNIALHVSSSKLLSFDPKIYKHAKQCAYEPLLILLGILDGISIHAQELAYEHPFGVGYLSVEFQLE</sequence>
<protein>
    <recommendedName>
        <fullName evidence="2">Extradiol ring-cleavage dioxygenase class III enzyme subunit B domain-containing protein</fullName>
    </recommendedName>
</protein>
<keyword evidence="1" id="KW-0560">Oxidoreductase</keyword>
<evidence type="ECO:0000256" key="1">
    <source>
        <dbReference type="ARBA" id="ARBA00023002"/>
    </source>
</evidence>
<accession>A0A2M7XIA9</accession>
<dbReference type="GO" id="GO:0016702">
    <property type="term" value="F:oxidoreductase activity, acting on single donors with incorporation of molecular oxygen, incorporation of two atoms of oxygen"/>
    <property type="evidence" value="ECO:0007669"/>
    <property type="project" value="UniProtKB-ARBA"/>
</dbReference>